<protein>
    <submittedName>
        <fullName evidence="1">Uncharacterized protein</fullName>
    </submittedName>
</protein>
<dbReference type="EMBL" id="MW633168">
    <property type="protein sequence ID" value="QVW28116.1"/>
    <property type="molecule type" value="Genomic_DNA"/>
</dbReference>
<organism evidence="1 2">
    <name type="scientific">Enterococcus phage MDA2</name>
    <dbReference type="NCBI Taxonomy" id="2816459"/>
    <lineage>
        <taxon>Viruses</taxon>
        <taxon>Duplodnaviria</taxon>
        <taxon>Heunggongvirae</taxon>
        <taxon>Uroviricota</taxon>
        <taxon>Caudoviricetes</taxon>
        <taxon>Herelleviridae</taxon>
        <taxon>Brockvirinae</taxon>
        <taxon>Kochikohdavirus</taxon>
        <taxon>Kochikohdavirus mda2</taxon>
    </lineage>
</organism>
<sequence>MYQGLLLNPYFYGSRQRESFEVSKVCQVSHAST</sequence>
<evidence type="ECO:0000313" key="1">
    <source>
        <dbReference type="EMBL" id="QVW28116.1"/>
    </source>
</evidence>
<keyword evidence="2" id="KW-1185">Reference proteome</keyword>
<dbReference type="Proteomes" id="UP000828118">
    <property type="component" value="Segment"/>
</dbReference>
<reference evidence="1 2" key="1">
    <citation type="submission" date="2021-02" db="EMBL/GenBank/DDBJ databases">
        <title>Isolation and Efficacy of Vancomycin Resistant Enterococci-specific Bacteriophages in Wax Moth Larvae Model Galleria mellonella.</title>
        <authorList>
            <person name="El Haddad L."/>
            <person name="Harb C.P."/>
            <person name="Clark J.R."/>
            <person name="Terwilliger A.L."/>
            <person name="Chaftari C."/>
            <person name="Duna M."/>
            <person name="Youssef S."/>
            <person name="Stibich M."/>
            <person name="Maresso A."/>
            <person name="Chemaly R.F."/>
        </authorList>
    </citation>
    <scope>NUCLEOTIDE SEQUENCE [LARGE SCALE GENOMIC DNA]</scope>
</reference>
<name>A0AAE7UXL4_9CAUD</name>
<proteinExistence type="predicted"/>
<accession>A0AAE7UXL4</accession>
<evidence type="ECO:0000313" key="2">
    <source>
        <dbReference type="Proteomes" id="UP000828118"/>
    </source>
</evidence>